<reference evidence="2 3" key="1">
    <citation type="submission" date="2018-05" db="EMBL/GenBank/DDBJ databases">
        <title>Genomic Encyclopedia of Archaeal and Bacterial Type Strains, Phase II (KMG-II): from individual species to whole genera.</title>
        <authorList>
            <person name="Goeker M."/>
        </authorList>
    </citation>
    <scope>NUCLEOTIDE SEQUENCE [LARGE SCALE GENOMIC DNA]</scope>
    <source>
        <strain evidence="2 3">DSM 22214</strain>
    </source>
</reference>
<proteinExistence type="predicted"/>
<dbReference type="Proteomes" id="UP000245489">
    <property type="component" value="Unassembled WGS sequence"/>
</dbReference>
<dbReference type="PANTHER" id="PTHR36847">
    <property type="entry name" value="AMIDOLIGASE ENZYME"/>
    <property type="match status" value="1"/>
</dbReference>
<dbReference type="GO" id="GO:0016874">
    <property type="term" value="F:ligase activity"/>
    <property type="evidence" value="ECO:0007669"/>
    <property type="project" value="UniProtKB-KW"/>
</dbReference>
<comment type="caution">
    <text evidence="2">The sequence shown here is derived from an EMBL/GenBank/DDBJ whole genome shotgun (WGS) entry which is preliminary data.</text>
</comment>
<dbReference type="EMBL" id="QGGO01000008">
    <property type="protein sequence ID" value="PWK27006.1"/>
    <property type="molecule type" value="Genomic_DNA"/>
</dbReference>
<dbReference type="RefSeq" id="WP_109742580.1">
    <property type="nucleotide sequence ID" value="NZ_QGGO01000008.1"/>
</dbReference>
<feature type="compositionally biased region" description="Low complexity" evidence="1">
    <location>
        <begin position="84"/>
        <end position="96"/>
    </location>
</feature>
<name>A0A316EUT4_9BACT</name>
<feature type="compositionally biased region" description="Polar residues" evidence="1">
    <location>
        <begin position="55"/>
        <end position="79"/>
    </location>
</feature>
<dbReference type="PANTHER" id="PTHR36847:SF1">
    <property type="entry name" value="AMIDOLIGASE ENZYME"/>
    <property type="match status" value="1"/>
</dbReference>
<dbReference type="AlphaFoldDB" id="A0A316EUT4"/>
<evidence type="ECO:0000313" key="2">
    <source>
        <dbReference type="EMBL" id="PWK27006.1"/>
    </source>
</evidence>
<dbReference type="InterPro" id="IPR022025">
    <property type="entry name" value="Amidoligase_2"/>
</dbReference>
<accession>A0A316EUT4</accession>
<keyword evidence="2" id="KW-0436">Ligase</keyword>
<dbReference type="OrthoDB" id="5380364at2"/>
<sequence length="367" mass="41646">MTVEEILAQSRTKTWKIQQLILLGKTRNEIAALQVLGAYGAIQNVYAAMQRNGQLPSRTTPQASPRQTSSQIISRNVQRISRDASAPATPTTTPTVAIPPPQTATNQPQRENAGNLISVIGNRQLKPVTEKFGIEIEAFNVTRPTLRDALVNMGIACEVEDYNHRTRPQWKLVTDGSLQGTNPFELVSPILVGQDGLFQLKKVCTVLQMQNARVNNSCGLHVHFDASQITFPILQNILINYMNFEEEIDSFLPHSRRNNSYTQSIKNHRTAVENARTMQGLISAFDGRYYKVNLQSYSRHNTIEFRQHSGTVEYEKIENWVIFLHNLIEYSKNYKFPRSEANFEGLKKLNQKVVYDFLITRINQIAA</sequence>
<evidence type="ECO:0000256" key="1">
    <source>
        <dbReference type="SAM" id="MobiDB-lite"/>
    </source>
</evidence>
<organism evidence="2 3">
    <name type="scientific">Arcicella aurantiaca</name>
    <dbReference type="NCBI Taxonomy" id="591202"/>
    <lineage>
        <taxon>Bacteria</taxon>
        <taxon>Pseudomonadati</taxon>
        <taxon>Bacteroidota</taxon>
        <taxon>Cytophagia</taxon>
        <taxon>Cytophagales</taxon>
        <taxon>Flectobacillaceae</taxon>
        <taxon>Arcicella</taxon>
    </lineage>
</organism>
<protein>
    <submittedName>
        <fullName evidence="2">Putative amidoligase enzyme</fullName>
    </submittedName>
</protein>
<gene>
    <name evidence="2" type="ORF">LV89_01818</name>
</gene>
<feature type="region of interest" description="Disordered" evidence="1">
    <location>
        <begin position="55"/>
        <end position="111"/>
    </location>
</feature>
<evidence type="ECO:0000313" key="3">
    <source>
        <dbReference type="Proteomes" id="UP000245489"/>
    </source>
</evidence>
<dbReference type="Pfam" id="PF12224">
    <property type="entry name" value="Amidoligase_2"/>
    <property type="match status" value="1"/>
</dbReference>
<keyword evidence="3" id="KW-1185">Reference proteome</keyword>